<dbReference type="EMBL" id="CP032322">
    <property type="protein sequence ID" value="QCN97002.1"/>
    <property type="molecule type" value="Genomic_DNA"/>
</dbReference>
<protein>
    <submittedName>
        <fullName evidence="1">Uncharacterized protein</fullName>
    </submittedName>
</protein>
<dbReference type="RefSeq" id="WP_137116392.1">
    <property type="nucleotide sequence ID" value="NZ_CP032322.1"/>
</dbReference>
<sequence length="229" mass="25176">MLALTLPSSCKLWTPFLWATACIPSGGERRQQFYEALLGEIIRDAPRCPLPGTPAFPTWLEMLPLAGRPEPEDVLVREAPTYIRDGNAAGFILGALAMKQWGKGRSVTEYAKLLKQKGTQRGMTSNTIEAAWSRYESVAHLWAAFKLWGSLPSEQQRSLIAARADGPFLIGAAEWFRDKAATTVPTRARASFVDPSRMQAFPSGAAMIVDVRLGEGRQSRFVPVPVISD</sequence>
<keyword evidence="1" id="KW-0614">Plasmid</keyword>
<evidence type="ECO:0000313" key="1">
    <source>
        <dbReference type="EMBL" id="QCN97002.1"/>
    </source>
</evidence>
<geneLocation type="plasmid" evidence="1 2">
    <name>p1</name>
</geneLocation>
<gene>
    <name evidence="1" type="ORF">D3093_17030</name>
</gene>
<name>A0A4D8PEB9_9PROT</name>
<reference evidence="1 2" key="1">
    <citation type="submission" date="2018-09" db="EMBL/GenBank/DDBJ databases">
        <title>Whole genome based analysis of evolution and adaptive divergence in Indian and Brazilian strains of Azospirillum brasilense.</title>
        <authorList>
            <person name="Singh C."/>
            <person name="Tripathi A.K."/>
        </authorList>
    </citation>
    <scope>NUCLEOTIDE SEQUENCE [LARGE SCALE GENOMIC DNA]</scope>
    <source>
        <strain evidence="1 2">MTCC4035</strain>
        <plasmid evidence="1 2">p1</plasmid>
    </source>
</reference>
<dbReference type="KEGG" id="aare:D3093_17030"/>
<evidence type="ECO:0000313" key="2">
    <source>
        <dbReference type="Proteomes" id="UP000298595"/>
    </source>
</evidence>
<proteinExistence type="predicted"/>
<accession>A0A4D8PEB9</accession>
<dbReference type="AlphaFoldDB" id="A0A4D8PEB9"/>
<organism evidence="1 2">
    <name type="scientific">Azospirillum argentinense</name>
    <dbReference type="NCBI Taxonomy" id="2970906"/>
    <lineage>
        <taxon>Bacteria</taxon>
        <taxon>Pseudomonadati</taxon>
        <taxon>Pseudomonadota</taxon>
        <taxon>Alphaproteobacteria</taxon>
        <taxon>Rhodospirillales</taxon>
        <taxon>Azospirillaceae</taxon>
        <taxon>Azospirillum</taxon>
    </lineage>
</organism>
<dbReference type="Proteomes" id="UP000298595">
    <property type="component" value="Plasmid p1"/>
</dbReference>